<evidence type="ECO:0000313" key="7">
    <source>
        <dbReference type="EMBL" id="MCO6049218.1"/>
    </source>
</evidence>
<reference evidence="7 8" key="1">
    <citation type="submission" date="2022-06" db="EMBL/GenBank/DDBJ databases">
        <title>Mesorhizobium sp. strain RP14 Genome sequencing and assembly.</title>
        <authorList>
            <person name="Kim I."/>
        </authorList>
    </citation>
    <scope>NUCLEOTIDE SEQUENCE [LARGE SCALE GENOMIC DNA]</scope>
    <source>
        <strain evidence="8">RP14(2022)</strain>
    </source>
</reference>
<gene>
    <name evidence="7" type="ORF">NGM99_05365</name>
</gene>
<protein>
    <submittedName>
        <fullName evidence="7">Sugar kinase</fullName>
    </submittedName>
</protein>
<dbReference type="PANTHER" id="PTHR43085:SF1">
    <property type="entry name" value="PSEUDOURIDINE KINASE-RELATED"/>
    <property type="match status" value="1"/>
</dbReference>
<evidence type="ECO:0000256" key="4">
    <source>
        <dbReference type="ARBA" id="ARBA00022777"/>
    </source>
</evidence>
<dbReference type="Gene3D" id="3.40.1190.20">
    <property type="match status" value="1"/>
</dbReference>
<proteinExistence type="inferred from homology"/>
<keyword evidence="8" id="KW-1185">Reference proteome</keyword>
<organism evidence="7 8">
    <name type="scientific">Mesorhizobium liriopis</name>
    <dbReference type="NCBI Taxonomy" id="2953882"/>
    <lineage>
        <taxon>Bacteria</taxon>
        <taxon>Pseudomonadati</taxon>
        <taxon>Pseudomonadota</taxon>
        <taxon>Alphaproteobacteria</taxon>
        <taxon>Hyphomicrobiales</taxon>
        <taxon>Phyllobacteriaceae</taxon>
        <taxon>Mesorhizobium</taxon>
    </lineage>
</organism>
<dbReference type="CDD" id="cd01166">
    <property type="entry name" value="KdgK"/>
    <property type="match status" value="1"/>
</dbReference>
<comment type="caution">
    <text evidence="7">The sequence shown here is derived from an EMBL/GenBank/DDBJ whole genome shotgun (WGS) entry which is preliminary data.</text>
</comment>
<dbReference type="Proteomes" id="UP001205906">
    <property type="component" value="Unassembled WGS sequence"/>
</dbReference>
<feature type="domain" description="Carbohydrate kinase PfkB" evidence="6">
    <location>
        <begin position="1"/>
        <end position="297"/>
    </location>
</feature>
<keyword evidence="2" id="KW-0808">Transferase</keyword>
<dbReference type="SUPFAM" id="SSF53613">
    <property type="entry name" value="Ribokinase-like"/>
    <property type="match status" value="1"/>
</dbReference>
<sequence>MKKLLTVGEILVEIMATEQGFGFREPITLVGPFASGAPAIFIDQVARFGQPCAIISAVGKDDFGTLCLDRLRGDGVDVSAVSQDPERPTGSAFVRYRPDGQRDFVFNIRHSANASIAATEETERLIAGCDHLHVMGTALFSQAVIDLVLDAARRIRARGGTISFDPNIRSELLHLSGLREALETVFAMADLFMPSGNELFLFTKAQTEEAAIREILDGGTKAVVIKRGLEGASWFSRDGHVSVPAYRVEEIDPTGAGDCFGATFVCCWLRGMAPAEALALANASGALAVRKRGPMEGAATADEIARLVRSASRL</sequence>
<dbReference type="RefSeq" id="WP_252816754.1">
    <property type="nucleotide sequence ID" value="NZ_JAMXQS010000002.1"/>
</dbReference>
<evidence type="ECO:0000259" key="6">
    <source>
        <dbReference type="Pfam" id="PF00294"/>
    </source>
</evidence>
<dbReference type="InterPro" id="IPR050306">
    <property type="entry name" value="PfkB_Carbo_kinase"/>
</dbReference>
<evidence type="ECO:0000256" key="5">
    <source>
        <dbReference type="ARBA" id="ARBA00022840"/>
    </source>
</evidence>
<evidence type="ECO:0000256" key="1">
    <source>
        <dbReference type="ARBA" id="ARBA00010688"/>
    </source>
</evidence>
<evidence type="ECO:0000256" key="3">
    <source>
        <dbReference type="ARBA" id="ARBA00022741"/>
    </source>
</evidence>
<dbReference type="GO" id="GO:0016301">
    <property type="term" value="F:kinase activity"/>
    <property type="evidence" value="ECO:0007669"/>
    <property type="project" value="UniProtKB-KW"/>
</dbReference>
<keyword evidence="4 7" id="KW-0418">Kinase</keyword>
<dbReference type="InterPro" id="IPR011611">
    <property type="entry name" value="PfkB_dom"/>
</dbReference>
<dbReference type="InterPro" id="IPR029056">
    <property type="entry name" value="Ribokinase-like"/>
</dbReference>
<evidence type="ECO:0000256" key="2">
    <source>
        <dbReference type="ARBA" id="ARBA00022679"/>
    </source>
</evidence>
<keyword evidence="3" id="KW-0547">Nucleotide-binding</keyword>
<comment type="similarity">
    <text evidence="1">Belongs to the carbohydrate kinase PfkB family.</text>
</comment>
<keyword evidence="5" id="KW-0067">ATP-binding</keyword>
<name>A0ABT1C310_9HYPH</name>
<accession>A0ABT1C310</accession>
<dbReference type="Pfam" id="PF00294">
    <property type="entry name" value="PfkB"/>
    <property type="match status" value="1"/>
</dbReference>
<dbReference type="PANTHER" id="PTHR43085">
    <property type="entry name" value="HEXOKINASE FAMILY MEMBER"/>
    <property type="match status" value="1"/>
</dbReference>
<evidence type="ECO:0000313" key="8">
    <source>
        <dbReference type="Proteomes" id="UP001205906"/>
    </source>
</evidence>
<dbReference type="EMBL" id="JAMXQS010000002">
    <property type="protein sequence ID" value="MCO6049218.1"/>
    <property type="molecule type" value="Genomic_DNA"/>
</dbReference>